<sequence length="440" mass="48651">MIKRKRTKYGCALIGLTAIVMLNGCSGDRPAAEPAANQPVDGKAAGAEAAQLVIYSGSGWTEEAFNEKFGDAIRKKFPQHTIKYIQRAKGTDYQDLITAGQPIDIIWESIGNFANMLQYNIQTDMTALIKKHNIDTSPIEPTMLEAVKVMSDGKMYALPVVNNTLSLYYNKDIFDKFGVPYPKDGMTWDDVFELNKKLTRVDGSTSYVGLGLSQSHYFDINPLSLAKVDPKTFKPIINNDKWKVLLGTYSRLGEASGYKEKVQELKGIPGVTQFVKTKDTAMLAGLANMHMTQDVSELNWDVVAYPTFKEAPNVHPQSYPTYFGVTASSKYQDQGMQIIKYLLSEEYQAWVSRGGTLPVVKTAAVVNGFAQDTKFKDKNVKSALYSSFAPISVKTIYDGPVTTAYSSKITDLTLGKIDVNTLLREAEDEAAKGIEALRVK</sequence>
<keyword evidence="2" id="KW-0813">Transport</keyword>
<dbReference type="GO" id="GO:0055085">
    <property type="term" value="P:transmembrane transport"/>
    <property type="evidence" value="ECO:0007669"/>
    <property type="project" value="InterPro"/>
</dbReference>
<evidence type="ECO:0000256" key="3">
    <source>
        <dbReference type="ARBA" id="ARBA00022729"/>
    </source>
</evidence>
<keyword evidence="6" id="KW-1185">Reference proteome</keyword>
<dbReference type="PANTHER" id="PTHR43649">
    <property type="entry name" value="ARABINOSE-BINDING PROTEIN-RELATED"/>
    <property type="match status" value="1"/>
</dbReference>
<gene>
    <name evidence="5" type="ORF">PAESOLCIP111_00997</name>
</gene>
<name>A0A916JX58_9BACL</name>
<dbReference type="Proteomes" id="UP000693672">
    <property type="component" value="Unassembled WGS sequence"/>
</dbReference>
<evidence type="ECO:0000256" key="4">
    <source>
        <dbReference type="SAM" id="SignalP"/>
    </source>
</evidence>
<dbReference type="PANTHER" id="PTHR43649:SF17">
    <property type="entry name" value="ABC TRANSPORTER SOLUTE BINDING PROTEIN-SUGAR TRANSPORT"/>
    <property type="match status" value="1"/>
</dbReference>
<evidence type="ECO:0000313" key="6">
    <source>
        <dbReference type="Proteomes" id="UP000693672"/>
    </source>
</evidence>
<keyword evidence="3 4" id="KW-0732">Signal</keyword>
<proteinExistence type="inferred from homology"/>
<dbReference type="PROSITE" id="PS01037">
    <property type="entry name" value="SBP_BACTERIAL_1"/>
    <property type="match status" value="1"/>
</dbReference>
<feature type="signal peptide" evidence="4">
    <location>
        <begin position="1"/>
        <end position="31"/>
    </location>
</feature>
<organism evidence="5 6">
    <name type="scientific">Paenibacillus solanacearum</name>
    <dbReference type="NCBI Taxonomy" id="2048548"/>
    <lineage>
        <taxon>Bacteria</taxon>
        <taxon>Bacillati</taxon>
        <taxon>Bacillota</taxon>
        <taxon>Bacilli</taxon>
        <taxon>Bacillales</taxon>
        <taxon>Paenibacillaceae</taxon>
        <taxon>Paenibacillus</taxon>
    </lineage>
</organism>
<comment type="caution">
    <text evidence="5">The sequence shown here is derived from an EMBL/GenBank/DDBJ whole genome shotgun (WGS) entry which is preliminary data.</text>
</comment>
<evidence type="ECO:0000256" key="1">
    <source>
        <dbReference type="ARBA" id="ARBA00008520"/>
    </source>
</evidence>
<dbReference type="EMBL" id="CAJVAS010000003">
    <property type="protein sequence ID" value="CAG7607801.1"/>
    <property type="molecule type" value="Genomic_DNA"/>
</dbReference>
<reference evidence="5" key="1">
    <citation type="submission" date="2021-06" db="EMBL/GenBank/DDBJ databases">
        <authorList>
            <person name="Criscuolo A."/>
        </authorList>
    </citation>
    <scope>NUCLEOTIDE SEQUENCE</scope>
    <source>
        <strain evidence="5">CIP111600</strain>
    </source>
</reference>
<comment type="similarity">
    <text evidence="1">Belongs to the bacterial solute-binding protein 1 family.</text>
</comment>
<evidence type="ECO:0000256" key="2">
    <source>
        <dbReference type="ARBA" id="ARBA00022448"/>
    </source>
</evidence>
<accession>A0A916JX58</accession>
<dbReference type="AlphaFoldDB" id="A0A916JX58"/>
<evidence type="ECO:0008006" key="7">
    <source>
        <dbReference type="Google" id="ProtNLM"/>
    </source>
</evidence>
<evidence type="ECO:0000313" key="5">
    <source>
        <dbReference type="EMBL" id="CAG7607801.1"/>
    </source>
</evidence>
<protein>
    <recommendedName>
        <fullName evidence="7">Extracellular solute-binding protein</fullName>
    </recommendedName>
</protein>
<dbReference type="InterPro" id="IPR050490">
    <property type="entry name" value="Bact_solute-bd_prot1"/>
</dbReference>
<dbReference type="InterPro" id="IPR006061">
    <property type="entry name" value="SBP_1_CS"/>
</dbReference>
<dbReference type="InterPro" id="IPR006059">
    <property type="entry name" value="SBP"/>
</dbReference>
<feature type="chain" id="PRO_5037079405" description="Extracellular solute-binding protein" evidence="4">
    <location>
        <begin position="32"/>
        <end position="440"/>
    </location>
</feature>
<dbReference type="Pfam" id="PF01547">
    <property type="entry name" value="SBP_bac_1"/>
    <property type="match status" value="1"/>
</dbReference>
<dbReference type="RefSeq" id="WP_218090823.1">
    <property type="nucleotide sequence ID" value="NZ_CAJVAS010000003.1"/>
</dbReference>